<evidence type="ECO:0000256" key="3">
    <source>
        <dbReference type="ARBA" id="ARBA00023180"/>
    </source>
</evidence>
<dbReference type="Pfam" id="PF03088">
    <property type="entry name" value="Str_synth"/>
    <property type="match status" value="1"/>
</dbReference>
<protein>
    <submittedName>
        <fullName evidence="7">Adipocyte plasma membrane-associated protein Hemomucin</fullName>
    </submittedName>
</protein>
<dbReference type="InterPro" id="IPR011042">
    <property type="entry name" value="6-blade_b-propeller_TolB-like"/>
</dbReference>
<dbReference type="GO" id="GO:0012505">
    <property type="term" value="C:endomembrane system"/>
    <property type="evidence" value="ECO:0007669"/>
    <property type="project" value="TreeGrafter"/>
</dbReference>
<evidence type="ECO:0000256" key="4">
    <source>
        <dbReference type="SAM" id="SignalP"/>
    </source>
</evidence>
<accession>A0AB39ZBK6</accession>
<evidence type="ECO:0000259" key="5">
    <source>
        <dbReference type="Pfam" id="PF03088"/>
    </source>
</evidence>
<evidence type="ECO:0000313" key="7">
    <source>
        <dbReference type="RefSeq" id="XP_016932437.4"/>
    </source>
</evidence>
<keyword evidence="4" id="KW-0732">Signal</keyword>
<proteinExistence type="inferred from homology"/>
<dbReference type="Proteomes" id="UP001652628">
    <property type="component" value="Chromosome 3"/>
</dbReference>
<dbReference type="GO" id="GO:0016787">
    <property type="term" value="F:hydrolase activity"/>
    <property type="evidence" value="ECO:0007669"/>
    <property type="project" value="TreeGrafter"/>
</dbReference>
<keyword evidence="6" id="KW-1185">Reference proteome</keyword>
<dbReference type="RefSeq" id="XP_016932437.4">
    <property type="nucleotide sequence ID" value="XM_017076948.4"/>
</dbReference>
<dbReference type="InterPro" id="IPR018119">
    <property type="entry name" value="Strictosidine_synth_cons-reg"/>
</dbReference>
<dbReference type="PANTHER" id="PTHR10426">
    <property type="entry name" value="STRICTOSIDINE SYNTHASE-RELATED"/>
    <property type="match status" value="1"/>
</dbReference>
<name>A0AB39ZBK6_DROSZ</name>
<organism evidence="6 7">
    <name type="scientific">Drosophila suzukii</name>
    <name type="common">Spotted-wing drosophila fruit fly</name>
    <dbReference type="NCBI Taxonomy" id="28584"/>
    <lineage>
        <taxon>Eukaryota</taxon>
        <taxon>Metazoa</taxon>
        <taxon>Ecdysozoa</taxon>
        <taxon>Arthropoda</taxon>
        <taxon>Hexapoda</taxon>
        <taxon>Insecta</taxon>
        <taxon>Pterygota</taxon>
        <taxon>Neoptera</taxon>
        <taxon>Endopterygota</taxon>
        <taxon>Diptera</taxon>
        <taxon>Brachycera</taxon>
        <taxon>Muscomorpha</taxon>
        <taxon>Ephydroidea</taxon>
        <taxon>Drosophilidae</taxon>
        <taxon>Drosophila</taxon>
        <taxon>Sophophora</taxon>
    </lineage>
</organism>
<keyword evidence="3" id="KW-0325">Glycoprotein</keyword>
<comment type="similarity">
    <text evidence="1">Belongs to the strictosidine synthase family.</text>
</comment>
<evidence type="ECO:0000256" key="2">
    <source>
        <dbReference type="ARBA" id="ARBA00022553"/>
    </source>
</evidence>
<dbReference type="Gene3D" id="2.120.10.30">
    <property type="entry name" value="TolB, C-terminal domain"/>
    <property type="match status" value="1"/>
</dbReference>
<dbReference type="AlphaFoldDB" id="A0AB39ZBK6"/>
<sequence>MGFLGALAKTLIFVALFLAALVLLPGLPPNTTFPFKEYDIKPPRELKGVLQPNFQLDGARQLWKDRIFGPECLLAFGDKIFTGIHSGEVLELNNEETIRPITKIGQPCDYIFDDELCGYPVGLALDTQGNNLIVADSYYGIWQVNLGTKEKTNLVSTEQILPGKSVNRKARLFNSLAVSRMGEIYWTDSLSDDFVLAPFANPSGRLFKYNREKKTNEVLLDELAFANGLALSPNEDFIILAETTAMRLTKYYLKGSQAGQSEVFVDGLPGWPDNLTGDNEGIWVPLSVASDSENPNLFASLAPYPRLRSFLARLMGLMQLPFRISNKIYPNNISARLFHSFNEMATSNAPNRSTVVRVDWNGNIVRSLHGFDRSASGLSHVLEIKGHLFLGSPFNQFIAKVKLPENVVKSVKGTEAKEDQLI</sequence>
<feature type="chain" id="PRO_5046692121" evidence="4">
    <location>
        <begin position="33"/>
        <end position="422"/>
    </location>
</feature>
<feature type="signal peptide" evidence="4">
    <location>
        <begin position="1"/>
        <end position="32"/>
    </location>
</feature>
<keyword evidence="2" id="KW-0597">Phosphoprotein</keyword>
<dbReference type="GeneID" id="108011726"/>
<dbReference type="SUPFAM" id="SSF63829">
    <property type="entry name" value="Calcium-dependent phosphotriesterase"/>
    <property type="match status" value="1"/>
</dbReference>
<gene>
    <name evidence="7" type="primary">Ssl2</name>
</gene>
<feature type="domain" description="Strictosidine synthase conserved region" evidence="5">
    <location>
        <begin position="175"/>
        <end position="255"/>
    </location>
</feature>
<dbReference type="PANTHER" id="PTHR10426:SF88">
    <property type="entry name" value="ADIPOCYTE PLASMA MEMBRANE-ASSOCIATED PROTEIN HEMOMUCIN-RELATED"/>
    <property type="match status" value="1"/>
</dbReference>
<evidence type="ECO:0000256" key="1">
    <source>
        <dbReference type="ARBA" id="ARBA00009191"/>
    </source>
</evidence>
<reference evidence="7" key="1">
    <citation type="submission" date="2025-08" db="UniProtKB">
        <authorList>
            <consortium name="RefSeq"/>
        </authorList>
    </citation>
    <scope>IDENTIFICATION</scope>
</reference>
<evidence type="ECO:0000313" key="6">
    <source>
        <dbReference type="Proteomes" id="UP001652628"/>
    </source>
</evidence>